<organism evidence="1 2">
    <name type="scientific">Bauhinia variegata</name>
    <name type="common">Purple orchid tree</name>
    <name type="synonym">Phanera variegata</name>
    <dbReference type="NCBI Taxonomy" id="167791"/>
    <lineage>
        <taxon>Eukaryota</taxon>
        <taxon>Viridiplantae</taxon>
        <taxon>Streptophyta</taxon>
        <taxon>Embryophyta</taxon>
        <taxon>Tracheophyta</taxon>
        <taxon>Spermatophyta</taxon>
        <taxon>Magnoliopsida</taxon>
        <taxon>eudicotyledons</taxon>
        <taxon>Gunneridae</taxon>
        <taxon>Pentapetalae</taxon>
        <taxon>rosids</taxon>
        <taxon>fabids</taxon>
        <taxon>Fabales</taxon>
        <taxon>Fabaceae</taxon>
        <taxon>Cercidoideae</taxon>
        <taxon>Cercideae</taxon>
        <taxon>Bauhiniinae</taxon>
        <taxon>Bauhinia</taxon>
    </lineage>
</organism>
<dbReference type="EMBL" id="CM039436">
    <property type="protein sequence ID" value="KAI4313176.1"/>
    <property type="molecule type" value="Genomic_DNA"/>
</dbReference>
<dbReference type="Proteomes" id="UP000828941">
    <property type="component" value="Chromosome 11"/>
</dbReference>
<sequence>MGLPLDDDFVVIQQGKKLDEPTVVTVNCPDKAGLGCDLCRIILEFGLYITRADISTDGIWCYIVYWVVSHPRSLKVDWESLKTRFLSVCPSSLSSYYFNQLSTTPARAPVYLLKVWIVDQKGLLHDVTENLCQLELTIQRVKVMPTPDGRALDLFFVSDGLDLLHTKKRQDGVCDYLKEALGESCISCELQLAGPEYEGLQGFSSLPPAVAEELFSSGMSENKASSQPISPDMKTLIKPTVMVDNSLSPVHTLLQIQCADQKGLCYDIMRISKDSDIKIAYGRFSSSTKGFQNIDLFVQEKDGKKIIDPKSQIALCSCLKEEMLHPLRVTIVNRGPDTELLVANPVELSGKGRPRVFYDVTLALKALGIFIFSAEVVRHSTQERQWEVYRFLLDESREFPLARNEARSQIVNKVRRTLMGIFCNLLAIVLDNIQYNNGVAIQDRSPNAASLGATATKLQGHTMFPKLIVLFFFSEEWKSCFPISVSSAPPLLLSGTSAQPILGPLFFNPKPESLTHLFSSPSLLPPLHPPSELSLTRFLVTSSPDSSVLLSTASSVASLFGSQYQNDGFLYNRLEFLKYPDKNCVVVFFPTGVNSEKVGFLVLYVKGSDLRVHCNSKGDVFEASSGASHRIARISVNPVDDFGLGSSNLRGNSYSKIGYLLASTLYSVHWFTVKINKRSLSLERPSVIYLGGKYFKTCSIAHACWSPHLHEESVVLLESGQLFLFDLESHLNDHSSNVDLKGTRLRVPWDDSVFSENKVWLSCEFSWHPRILIVARSDAVFLVDLRADESKVSCLMKVEMLSMYAPARNEQFLAFSKAGPDHFYFTVASTNILLLCDVRKPMMPVLQWAHGLDSPCYINVLSLSKLRSHSREDTYKLASESGFCIILGSFWNCEFNLFCYGSSLPFQRSVASKFSRTNRTLYAWELPSEILLSGHECPCGSCLVREGCLKGALPEWTNWQMKKEIVLGFGILNNALLELLCEPDDFGGFSLIRLMTSGKLELQRYKASFVHAKKLENCHEQFSCLDKHLLYSLGDEEYKFTKRFSYLKLNYLNAYSSGNLSQMLVRKLENLCVADQKESFGAEVHEILCEKLNACGFGRLRSSPAMTAVFNDVSLPTSLHEVAFRRLWSNLPLELLQLAFSNYSESSELAIDQEGEALEFLGVPDLPQLPPFFLRNSSLHCLTGSDKVQPSGNISGPVLPLPFLLVLHEFHNGCSDLGEFSVEAELNLKYSEVKMAARDTAVSASSSDLLDDNAVSLADDLEETSVCSPKPKPFVLYRPVAFKCSVAELVQENSVYRDRIYDTVIFHVQENNFVSSQKIESAGLEIFDDLCPVELRFDAPVKKIGPHSLKSYNILKRQLSKWQKGFYPYKEFCIQSGLERGRLQNQAEEISIEPLEFPKCSVVETAVLFDTELLNGLFSRKQKTFLMLLSEGACYYEIGC</sequence>
<accession>A0ACB9LPK8</accession>
<reference evidence="1 2" key="1">
    <citation type="journal article" date="2022" name="DNA Res.">
        <title>Chromosomal-level genome assembly of the orchid tree Bauhinia variegata (Leguminosae; Cercidoideae) supports the allotetraploid origin hypothesis of Bauhinia.</title>
        <authorList>
            <person name="Zhong Y."/>
            <person name="Chen Y."/>
            <person name="Zheng D."/>
            <person name="Pang J."/>
            <person name="Liu Y."/>
            <person name="Luo S."/>
            <person name="Meng S."/>
            <person name="Qian L."/>
            <person name="Wei D."/>
            <person name="Dai S."/>
            <person name="Zhou R."/>
        </authorList>
    </citation>
    <scope>NUCLEOTIDE SEQUENCE [LARGE SCALE GENOMIC DNA]</scope>
    <source>
        <strain evidence="1">BV-YZ2020</strain>
    </source>
</reference>
<name>A0ACB9LPK8_BAUVA</name>
<proteinExistence type="predicted"/>
<comment type="caution">
    <text evidence="1">The sequence shown here is derived from an EMBL/GenBank/DDBJ whole genome shotgun (WGS) entry which is preliminary data.</text>
</comment>
<keyword evidence="2" id="KW-1185">Reference proteome</keyword>
<protein>
    <submittedName>
        <fullName evidence="1">Uncharacterized protein</fullName>
    </submittedName>
</protein>
<evidence type="ECO:0000313" key="1">
    <source>
        <dbReference type="EMBL" id="KAI4313176.1"/>
    </source>
</evidence>
<gene>
    <name evidence="1" type="ORF">L6164_026175</name>
</gene>
<evidence type="ECO:0000313" key="2">
    <source>
        <dbReference type="Proteomes" id="UP000828941"/>
    </source>
</evidence>